<sequence length="40" mass="4179">MLKFSTVGKPLLGIATGRHPLRGPAQLTNVITLTIATGSF</sequence>
<proteinExistence type="predicted"/>
<accession>A0A0A9EZ71</accession>
<reference evidence="1" key="1">
    <citation type="submission" date="2014-09" db="EMBL/GenBank/DDBJ databases">
        <authorList>
            <person name="Magalhaes I.L.F."/>
            <person name="Oliveira U."/>
            <person name="Santos F.R."/>
            <person name="Vidigal T.H.D.A."/>
            <person name="Brescovit A.D."/>
            <person name="Santos A.J."/>
        </authorList>
    </citation>
    <scope>NUCLEOTIDE SEQUENCE</scope>
    <source>
        <tissue evidence="1">Shoot tissue taken approximately 20 cm above the soil surface</tissue>
    </source>
</reference>
<name>A0A0A9EZ71_ARUDO</name>
<evidence type="ECO:0000313" key="1">
    <source>
        <dbReference type="EMBL" id="JAE05387.1"/>
    </source>
</evidence>
<organism evidence="1">
    <name type="scientific">Arundo donax</name>
    <name type="common">Giant reed</name>
    <name type="synonym">Donax arundinaceus</name>
    <dbReference type="NCBI Taxonomy" id="35708"/>
    <lineage>
        <taxon>Eukaryota</taxon>
        <taxon>Viridiplantae</taxon>
        <taxon>Streptophyta</taxon>
        <taxon>Embryophyta</taxon>
        <taxon>Tracheophyta</taxon>
        <taxon>Spermatophyta</taxon>
        <taxon>Magnoliopsida</taxon>
        <taxon>Liliopsida</taxon>
        <taxon>Poales</taxon>
        <taxon>Poaceae</taxon>
        <taxon>PACMAD clade</taxon>
        <taxon>Arundinoideae</taxon>
        <taxon>Arundineae</taxon>
        <taxon>Arundo</taxon>
    </lineage>
</organism>
<dbReference type="EMBL" id="GBRH01192509">
    <property type="protein sequence ID" value="JAE05387.1"/>
    <property type="molecule type" value="Transcribed_RNA"/>
</dbReference>
<protein>
    <submittedName>
        <fullName evidence="1">Uncharacterized protein</fullName>
    </submittedName>
</protein>
<reference evidence="1" key="2">
    <citation type="journal article" date="2015" name="Data Brief">
        <title>Shoot transcriptome of the giant reed, Arundo donax.</title>
        <authorList>
            <person name="Barrero R.A."/>
            <person name="Guerrero F.D."/>
            <person name="Moolhuijzen P."/>
            <person name="Goolsby J.A."/>
            <person name="Tidwell J."/>
            <person name="Bellgard S.E."/>
            <person name="Bellgard M.I."/>
        </authorList>
    </citation>
    <scope>NUCLEOTIDE SEQUENCE</scope>
    <source>
        <tissue evidence="1">Shoot tissue taken approximately 20 cm above the soil surface</tissue>
    </source>
</reference>
<dbReference type="AlphaFoldDB" id="A0A0A9EZ71"/>